<name>A0AAE0GBA4_9CHLO</name>
<organism evidence="2 3">
    <name type="scientific">Cymbomonas tetramitiformis</name>
    <dbReference type="NCBI Taxonomy" id="36881"/>
    <lineage>
        <taxon>Eukaryota</taxon>
        <taxon>Viridiplantae</taxon>
        <taxon>Chlorophyta</taxon>
        <taxon>Pyramimonadophyceae</taxon>
        <taxon>Pyramimonadales</taxon>
        <taxon>Pyramimonadaceae</taxon>
        <taxon>Cymbomonas</taxon>
    </lineage>
</organism>
<dbReference type="EMBL" id="LGRX02007511">
    <property type="protein sequence ID" value="KAK3274858.1"/>
    <property type="molecule type" value="Genomic_DNA"/>
</dbReference>
<accession>A0AAE0GBA4</accession>
<feature type="compositionally biased region" description="Low complexity" evidence="1">
    <location>
        <begin position="45"/>
        <end position="58"/>
    </location>
</feature>
<dbReference type="Proteomes" id="UP001190700">
    <property type="component" value="Unassembled WGS sequence"/>
</dbReference>
<comment type="caution">
    <text evidence="2">The sequence shown here is derived from an EMBL/GenBank/DDBJ whole genome shotgun (WGS) entry which is preliminary data.</text>
</comment>
<feature type="region of interest" description="Disordered" evidence="1">
    <location>
        <begin position="111"/>
        <end position="132"/>
    </location>
</feature>
<keyword evidence="3" id="KW-1185">Reference proteome</keyword>
<evidence type="ECO:0000256" key="1">
    <source>
        <dbReference type="SAM" id="MobiDB-lite"/>
    </source>
</evidence>
<dbReference type="AlphaFoldDB" id="A0AAE0GBA4"/>
<proteinExistence type="predicted"/>
<sequence length="132" mass="13671">MAFAPGRAPAKASVAPANPPPLSEWPPSAAPQAHALRELEPPPQEEAAQPDAPTAAAAMTVRFSPEQPLGGDVRLPAGWVPGFAGLPRTDGGDCDPPISALAIRQHMDDGDEDWPAFRDSPVYIPSKAAGGH</sequence>
<gene>
    <name evidence="2" type="ORF">CYMTET_16997</name>
</gene>
<feature type="region of interest" description="Disordered" evidence="1">
    <location>
        <begin position="1"/>
        <end position="73"/>
    </location>
</feature>
<protein>
    <submittedName>
        <fullName evidence="2">Uncharacterized protein</fullName>
    </submittedName>
</protein>
<reference evidence="2 3" key="1">
    <citation type="journal article" date="2015" name="Genome Biol. Evol.">
        <title>Comparative Genomics of a Bacterivorous Green Alga Reveals Evolutionary Causalities and Consequences of Phago-Mixotrophic Mode of Nutrition.</title>
        <authorList>
            <person name="Burns J.A."/>
            <person name="Paasch A."/>
            <person name="Narechania A."/>
            <person name="Kim E."/>
        </authorList>
    </citation>
    <scope>NUCLEOTIDE SEQUENCE [LARGE SCALE GENOMIC DNA]</scope>
    <source>
        <strain evidence="2 3">PLY_AMNH</strain>
    </source>
</reference>
<evidence type="ECO:0000313" key="2">
    <source>
        <dbReference type="EMBL" id="KAK3274858.1"/>
    </source>
</evidence>
<evidence type="ECO:0000313" key="3">
    <source>
        <dbReference type="Proteomes" id="UP001190700"/>
    </source>
</evidence>